<sequence>MTALNWFLISAAGFRSCLECRCLLVPENGTPPLSGADDSPSFVPQAVALFQLRLVPVLAEKMDIGPVFHPGTLFTTGSGGRTVSTDQPGCSSASVWAQSAIR</sequence>
<evidence type="ECO:0000256" key="1">
    <source>
        <dbReference type="SAM" id="MobiDB-lite"/>
    </source>
</evidence>
<protein>
    <submittedName>
        <fullName evidence="2">Uncharacterized protein</fullName>
    </submittedName>
</protein>
<dbReference type="Proteomes" id="UP001065682">
    <property type="component" value="Unassembled WGS sequence"/>
</dbReference>
<comment type="caution">
    <text evidence="2">The sequence shown here is derived from an EMBL/GenBank/DDBJ whole genome shotgun (WGS) entry which is preliminary data.</text>
</comment>
<gene>
    <name evidence="2" type="ORF">FKB36_03650</name>
</gene>
<evidence type="ECO:0000313" key="3">
    <source>
        <dbReference type="Proteomes" id="UP001065682"/>
    </source>
</evidence>
<name>A0A9E5DCX8_9EURY</name>
<reference evidence="2" key="1">
    <citation type="submission" date="2019-06" db="EMBL/GenBank/DDBJ databases">
        <title>Methanoculleus strain from Tamsui River, Taipei, Taiwan.</title>
        <authorList>
            <person name="You Y.-T."/>
            <person name="Chen S.-C."/>
            <person name="Lai S.-J."/>
            <person name="Lee Y.-C."/>
            <person name="Lai M.-C."/>
        </authorList>
    </citation>
    <scope>NUCLEOTIDE SEQUENCE</scope>
    <source>
        <strain evidence="2">Afa-1</strain>
    </source>
</reference>
<dbReference type="RefSeq" id="WP_261596677.1">
    <property type="nucleotide sequence ID" value="NZ_VHLL01000002.1"/>
</dbReference>
<dbReference type="EMBL" id="VHLL01000002">
    <property type="protein sequence ID" value="MCT8336613.1"/>
    <property type="molecule type" value="Genomic_DNA"/>
</dbReference>
<organism evidence="2 3">
    <name type="scientific">Methanoculleus formosensis</name>
    <dbReference type="NCBI Taxonomy" id="2590886"/>
    <lineage>
        <taxon>Archaea</taxon>
        <taxon>Methanobacteriati</taxon>
        <taxon>Methanobacteriota</taxon>
        <taxon>Stenosarchaea group</taxon>
        <taxon>Methanomicrobia</taxon>
        <taxon>Methanomicrobiales</taxon>
        <taxon>Methanomicrobiaceae</taxon>
        <taxon>Methanoculleus</taxon>
    </lineage>
</organism>
<keyword evidence="3" id="KW-1185">Reference proteome</keyword>
<dbReference type="AlphaFoldDB" id="A0A9E5DCX8"/>
<evidence type="ECO:0000313" key="2">
    <source>
        <dbReference type="EMBL" id="MCT8336613.1"/>
    </source>
</evidence>
<accession>A0A9E5DCX8</accession>
<proteinExistence type="predicted"/>
<feature type="region of interest" description="Disordered" evidence="1">
    <location>
        <begin position="79"/>
        <end position="102"/>
    </location>
</feature>